<keyword evidence="3" id="KW-1185">Reference proteome</keyword>
<evidence type="ECO:0000256" key="1">
    <source>
        <dbReference type="SAM" id="Phobius"/>
    </source>
</evidence>
<feature type="transmembrane region" description="Helical" evidence="1">
    <location>
        <begin position="9"/>
        <end position="32"/>
    </location>
</feature>
<evidence type="ECO:0000313" key="3">
    <source>
        <dbReference type="Proteomes" id="UP001314903"/>
    </source>
</evidence>
<keyword evidence="1" id="KW-1133">Transmembrane helix</keyword>
<proteinExistence type="predicted"/>
<name>A0ABS4KID4_9FIRM</name>
<gene>
    <name evidence="2" type="ORF">J2Z35_001329</name>
</gene>
<reference evidence="2 3" key="1">
    <citation type="submission" date="2021-03" db="EMBL/GenBank/DDBJ databases">
        <title>Genomic Encyclopedia of Type Strains, Phase IV (KMG-IV): sequencing the most valuable type-strain genomes for metagenomic binning, comparative biology and taxonomic classification.</title>
        <authorList>
            <person name="Goeker M."/>
        </authorList>
    </citation>
    <scope>NUCLEOTIDE SEQUENCE [LARGE SCALE GENOMIC DNA]</scope>
    <source>
        <strain evidence="2 3">DSM 27512</strain>
    </source>
</reference>
<accession>A0ABS4KID4</accession>
<evidence type="ECO:0000313" key="2">
    <source>
        <dbReference type="EMBL" id="MBP2027532.1"/>
    </source>
</evidence>
<feature type="transmembrane region" description="Helical" evidence="1">
    <location>
        <begin position="90"/>
        <end position="106"/>
    </location>
</feature>
<keyword evidence="1" id="KW-0812">Transmembrane</keyword>
<feature type="transmembrane region" description="Helical" evidence="1">
    <location>
        <begin position="52"/>
        <end position="78"/>
    </location>
</feature>
<organism evidence="2 3">
    <name type="scientific">Acetoanaerobium pronyense</name>
    <dbReference type="NCBI Taxonomy" id="1482736"/>
    <lineage>
        <taxon>Bacteria</taxon>
        <taxon>Bacillati</taxon>
        <taxon>Bacillota</taxon>
        <taxon>Clostridia</taxon>
        <taxon>Peptostreptococcales</taxon>
        <taxon>Filifactoraceae</taxon>
        <taxon>Acetoanaerobium</taxon>
    </lineage>
</organism>
<dbReference type="EMBL" id="JAGGLI010000012">
    <property type="protein sequence ID" value="MBP2027532.1"/>
    <property type="molecule type" value="Genomic_DNA"/>
</dbReference>
<protein>
    <submittedName>
        <fullName evidence="2">Magnesium-transporting ATPase (P-type)</fullName>
    </submittedName>
</protein>
<keyword evidence="1" id="KW-0472">Membrane</keyword>
<dbReference type="Proteomes" id="UP001314903">
    <property type="component" value="Unassembled WGS sequence"/>
</dbReference>
<feature type="transmembrane region" description="Helical" evidence="1">
    <location>
        <begin position="118"/>
        <end position="140"/>
    </location>
</feature>
<comment type="caution">
    <text evidence="2">The sequence shown here is derived from an EMBL/GenBank/DDBJ whole genome shotgun (WGS) entry which is preliminary data.</text>
</comment>
<sequence>MSEKLIYKIFYGLMLMIQGLLISGSFMLSHLAKSKAGVMRHIYTKRLVYETGFLYSDIFNLFIYVFLFISILILTIYLYNKKTTNLFEKFQAFIYFITSLFTLSVMKNDFFISFLSHPYILIACFLSCVIQFLFLILLLFEQKKSPQK</sequence>